<feature type="disulfide bond" evidence="6">
    <location>
        <begin position="143"/>
        <end position="162"/>
    </location>
</feature>
<dbReference type="CDD" id="cd03127">
    <property type="entry name" value="tetraspanin_LEL"/>
    <property type="match status" value="1"/>
</dbReference>
<dbReference type="InterPro" id="IPR008952">
    <property type="entry name" value="Tetraspanin_EC2_sf"/>
</dbReference>
<dbReference type="AlphaFoldDB" id="A0A1L5J1H8"/>
<evidence type="ECO:0000256" key="2">
    <source>
        <dbReference type="ARBA" id="ARBA00006840"/>
    </source>
</evidence>
<dbReference type="PROSITE" id="PS51257">
    <property type="entry name" value="PROKAR_LIPOPROTEIN"/>
    <property type="match status" value="1"/>
</dbReference>
<dbReference type="PANTHER" id="PTHR19282:SF456">
    <property type="entry name" value="CD63 MOLECULE"/>
    <property type="match status" value="1"/>
</dbReference>
<gene>
    <name evidence="8" type="primary">CD63</name>
</gene>
<protein>
    <recommendedName>
        <fullName evidence="7">Tetraspanin</fullName>
    </recommendedName>
</protein>
<dbReference type="PANTHER" id="PTHR19282">
    <property type="entry name" value="TETRASPANIN"/>
    <property type="match status" value="1"/>
</dbReference>
<comment type="similarity">
    <text evidence="2 7">Belongs to the tetraspanin (TM4SF) family.</text>
</comment>
<dbReference type="Pfam" id="PF00335">
    <property type="entry name" value="Tetraspanin"/>
    <property type="match status" value="1"/>
</dbReference>
<evidence type="ECO:0000313" key="8">
    <source>
        <dbReference type="EMBL" id="APM87502.1"/>
    </source>
</evidence>
<reference evidence="8" key="1">
    <citation type="submission" date="2015-12" db="EMBL/GenBank/DDBJ databases">
        <title>Molecular identification of CD63 from disk abalone.</title>
        <authorList>
            <person name="Herath H.M.L.P.B."/>
            <person name="Bathige S.D.N.K."/>
            <person name="Lee J."/>
        </authorList>
    </citation>
    <scope>NUCLEOTIDE SEQUENCE</scope>
</reference>
<proteinExistence type="evidence at transcript level"/>
<keyword evidence="5 7" id="KW-0472">Membrane</keyword>
<feature type="transmembrane region" description="Helical" evidence="7">
    <location>
        <begin position="81"/>
        <end position="105"/>
    </location>
</feature>
<dbReference type="PIRSF" id="PIRSF002419">
    <property type="entry name" value="Tetraspanin"/>
    <property type="match status" value="1"/>
</dbReference>
<keyword evidence="6" id="KW-1015">Disulfide bond</keyword>
<evidence type="ECO:0000256" key="7">
    <source>
        <dbReference type="RuleBase" id="RU361218"/>
    </source>
</evidence>
<dbReference type="SUPFAM" id="SSF48652">
    <property type="entry name" value="Tetraspanin"/>
    <property type="match status" value="1"/>
</dbReference>
<evidence type="ECO:0000256" key="4">
    <source>
        <dbReference type="ARBA" id="ARBA00022989"/>
    </source>
</evidence>
<name>A0A1L5J1H8_HALDI</name>
<sequence>MEGGMKIVKGLLMVFNIIFVIVGCALIGVGAYVQTQLTDVASIFGSEYNGPGILLIFVGVIIFLIAAFGCLGACRENHCCIMTFAGLLVVIFILEIGGGIAGFVLRDQIESTAVKKMEEAQGKFNKTDVKEGWKFIQQSFKCCGADNYTSWEQFLPQPPESCCKSIGSIECKDRSYNKTDGIYTKSCTKGIIDWLKSNVILLGGIGIGLAFVQVFGICLACCLGKAIKKEYEVV</sequence>
<comment type="subcellular location">
    <subcellularLocation>
        <location evidence="1 7">Membrane</location>
        <topology evidence="1 7">Multi-pass membrane protein</topology>
    </subcellularLocation>
</comment>
<dbReference type="EMBL" id="KU351557">
    <property type="protein sequence ID" value="APM87502.1"/>
    <property type="molecule type" value="mRNA"/>
</dbReference>
<evidence type="ECO:0000256" key="1">
    <source>
        <dbReference type="ARBA" id="ARBA00004141"/>
    </source>
</evidence>
<keyword evidence="4 7" id="KW-1133">Transmembrane helix</keyword>
<evidence type="ECO:0000256" key="5">
    <source>
        <dbReference type="ARBA" id="ARBA00023136"/>
    </source>
</evidence>
<feature type="transmembrane region" description="Helical" evidence="7">
    <location>
        <begin position="12"/>
        <end position="33"/>
    </location>
</feature>
<evidence type="ECO:0000256" key="3">
    <source>
        <dbReference type="ARBA" id="ARBA00022692"/>
    </source>
</evidence>
<keyword evidence="3 7" id="KW-0812">Transmembrane</keyword>
<organism evidence="8">
    <name type="scientific">Haliotis discus discus</name>
    <name type="common">disc abalone</name>
    <dbReference type="NCBI Taxonomy" id="91233"/>
    <lineage>
        <taxon>Eukaryota</taxon>
        <taxon>Metazoa</taxon>
        <taxon>Spiralia</taxon>
        <taxon>Lophotrochozoa</taxon>
        <taxon>Mollusca</taxon>
        <taxon>Gastropoda</taxon>
        <taxon>Vetigastropoda</taxon>
        <taxon>Lepetellida</taxon>
        <taxon>Haliotoidea</taxon>
        <taxon>Haliotidae</taxon>
        <taxon>Haliotis</taxon>
    </lineage>
</organism>
<dbReference type="PRINTS" id="PR00259">
    <property type="entry name" value="TMFOUR"/>
</dbReference>
<feature type="transmembrane region" description="Helical" evidence="7">
    <location>
        <begin position="53"/>
        <end position="74"/>
    </location>
</feature>
<evidence type="ECO:0000256" key="6">
    <source>
        <dbReference type="PIRSR" id="PIRSR002419-1"/>
    </source>
</evidence>
<dbReference type="InterPro" id="IPR018499">
    <property type="entry name" value="Tetraspanin/Peripherin"/>
</dbReference>
<feature type="transmembrane region" description="Helical" evidence="7">
    <location>
        <begin position="199"/>
        <end position="223"/>
    </location>
</feature>
<dbReference type="GO" id="GO:0005886">
    <property type="term" value="C:plasma membrane"/>
    <property type="evidence" value="ECO:0007669"/>
    <property type="project" value="TreeGrafter"/>
</dbReference>
<dbReference type="Gene3D" id="1.10.1450.10">
    <property type="entry name" value="Tetraspanin"/>
    <property type="match status" value="1"/>
</dbReference>
<dbReference type="InterPro" id="IPR000301">
    <property type="entry name" value="Tetraspanin_animals"/>
</dbReference>
<accession>A0A1L5J1H8</accession>